<dbReference type="EMBL" id="JBHTHZ010000002">
    <property type="protein sequence ID" value="MFD0792981.1"/>
    <property type="molecule type" value="Genomic_DNA"/>
</dbReference>
<keyword evidence="1" id="KW-0472">Membrane</keyword>
<feature type="transmembrane region" description="Helical" evidence="1">
    <location>
        <begin position="82"/>
        <end position="105"/>
    </location>
</feature>
<comment type="caution">
    <text evidence="2">The sequence shown here is derived from an EMBL/GenBank/DDBJ whole genome shotgun (WGS) entry which is preliminary data.</text>
</comment>
<sequence>MLFGIILLLAFVCGYIIPWWVACALAFITAIFLGKTSAQAFWSGFGGIGLAWLALALLKSIPNDHILADRVAHIFHLSGWKMILAVTVAIGGIAGGFSALSGLMVKRVFEKGEAKTA</sequence>
<dbReference type="RefSeq" id="WP_377112095.1">
    <property type="nucleotide sequence ID" value="NZ_JBHTHZ010000002.1"/>
</dbReference>
<feature type="transmembrane region" description="Helical" evidence="1">
    <location>
        <begin position="6"/>
        <end position="33"/>
    </location>
</feature>
<keyword evidence="1" id="KW-0812">Transmembrane</keyword>
<accession>A0ABW3AR65</accession>
<name>A0ABW3AR65_9SPHI</name>
<dbReference type="Proteomes" id="UP001597010">
    <property type="component" value="Unassembled WGS sequence"/>
</dbReference>
<evidence type="ECO:0000256" key="1">
    <source>
        <dbReference type="SAM" id="Phobius"/>
    </source>
</evidence>
<keyword evidence="1" id="KW-1133">Transmembrane helix</keyword>
<proteinExistence type="predicted"/>
<keyword evidence="3" id="KW-1185">Reference proteome</keyword>
<protein>
    <submittedName>
        <fullName evidence="2">Uncharacterized protein</fullName>
    </submittedName>
</protein>
<evidence type="ECO:0000313" key="3">
    <source>
        <dbReference type="Proteomes" id="UP001597010"/>
    </source>
</evidence>
<gene>
    <name evidence="2" type="ORF">ACFQZX_05090</name>
</gene>
<feature type="transmembrane region" description="Helical" evidence="1">
    <location>
        <begin position="40"/>
        <end position="62"/>
    </location>
</feature>
<organism evidence="2 3">
    <name type="scientific">Mucilaginibacter litoreus</name>
    <dbReference type="NCBI Taxonomy" id="1048221"/>
    <lineage>
        <taxon>Bacteria</taxon>
        <taxon>Pseudomonadati</taxon>
        <taxon>Bacteroidota</taxon>
        <taxon>Sphingobacteriia</taxon>
        <taxon>Sphingobacteriales</taxon>
        <taxon>Sphingobacteriaceae</taxon>
        <taxon>Mucilaginibacter</taxon>
    </lineage>
</organism>
<reference evidence="3" key="1">
    <citation type="journal article" date="2019" name="Int. J. Syst. Evol. Microbiol.">
        <title>The Global Catalogue of Microorganisms (GCM) 10K type strain sequencing project: providing services to taxonomists for standard genome sequencing and annotation.</title>
        <authorList>
            <consortium name="The Broad Institute Genomics Platform"/>
            <consortium name="The Broad Institute Genome Sequencing Center for Infectious Disease"/>
            <person name="Wu L."/>
            <person name="Ma J."/>
        </authorList>
    </citation>
    <scope>NUCLEOTIDE SEQUENCE [LARGE SCALE GENOMIC DNA]</scope>
    <source>
        <strain evidence="3">CCUG 61484</strain>
    </source>
</reference>
<evidence type="ECO:0000313" key="2">
    <source>
        <dbReference type="EMBL" id="MFD0792981.1"/>
    </source>
</evidence>